<evidence type="ECO:0000256" key="3">
    <source>
        <dbReference type="ARBA" id="ARBA00022475"/>
    </source>
</evidence>
<dbReference type="InterPro" id="IPR020846">
    <property type="entry name" value="MFS_dom"/>
</dbReference>
<name>A0ABW1RXD4_9LACO</name>
<dbReference type="EMBL" id="JBHSSC010000007">
    <property type="protein sequence ID" value="MFC6180171.1"/>
    <property type="molecule type" value="Genomic_DNA"/>
</dbReference>
<feature type="transmembrane region" description="Helical" evidence="7">
    <location>
        <begin position="403"/>
        <end position="420"/>
    </location>
</feature>
<feature type="transmembrane region" description="Helical" evidence="7">
    <location>
        <begin position="232"/>
        <end position="252"/>
    </location>
</feature>
<dbReference type="PANTHER" id="PTHR23501">
    <property type="entry name" value="MAJOR FACILITATOR SUPERFAMILY"/>
    <property type="match status" value="1"/>
</dbReference>
<proteinExistence type="predicted"/>
<gene>
    <name evidence="9" type="ORF">ACFP5Y_02900</name>
</gene>
<evidence type="ECO:0000256" key="2">
    <source>
        <dbReference type="ARBA" id="ARBA00022448"/>
    </source>
</evidence>
<dbReference type="PANTHER" id="PTHR23501:SF1">
    <property type="entry name" value="TRANSPORT PROTEIN HSRA-RELATED"/>
    <property type="match status" value="1"/>
</dbReference>
<dbReference type="NCBIfam" id="TIGR00711">
    <property type="entry name" value="efflux_EmrB"/>
    <property type="match status" value="1"/>
</dbReference>
<dbReference type="Proteomes" id="UP001596282">
    <property type="component" value="Unassembled WGS sequence"/>
</dbReference>
<dbReference type="RefSeq" id="WP_137628850.1">
    <property type="nucleotide sequence ID" value="NZ_BJDJ01000013.1"/>
</dbReference>
<dbReference type="InterPro" id="IPR011701">
    <property type="entry name" value="MFS"/>
</dbReference>
<dbReference type="PROSITE" id="PS50850">
    <property type="entry name" value="MFS"/>
    <property type="match status" value="1"/>
</dbReference>
<comment type="subcellular location">
    <subcellularLocation>
        <location evidence="1">Cell membrane</location>
        <topology evidence="1">Multi-pass membrane protein</topology>
    </subcellularLocation>
</comment>
<dbReference type="Gene3D" id="1.20.1720.10">
    <property type="entry name" value="Multidrug resistance protein D"/>
    <property type="match status" value="1"/>
</dbReference>
<comment type="caution">
    <text evidence="9">The sequence shown here is derived from an EMBL/GenBank/DDBJ whole genome shotgun (WGS) entry which is preliminary data.</text>
</comment>
<evidence type="ECO:0000256" key="5">
    <source>
        <dbReference type="ARBA" id="ARBA00022989"/>
    </source>
</evidence>
<feature type="transmembrane region" description="Helical" evidence="7">
    <location>
        <begin position="138"/>
        <end position="161"/>
    </location>
</feature>
<dbReference type="Gene3D" id="1.20.1250.20">
    <property type="entry name" value="MFS general substrate transporter like domains"/>
    <property type="match status" value="1"/>
</dbReference>
<evidence type="ECO:0000256" key="1">
    <source>
        <dbReference type="ARBA" id="ARBA00004651"/>
    </source>
</evidence>
<feature type="transmembrane region" description="Helical" evidence="7">
    <location>
        <begin position="440"/>
        <end position="459"/>
    </location>
</feature>
<evidence type="ECO:0000259" key="8">
    <source>
        <dbReference type="PROSITE" id="PS50850"/>
    </source>
</evidence>
<keyword evidence="3" id="KW-1003">Cell membrane</keyword>
<evidence type="ECO:0000256" key="7">
    <source>
        <dbReference type="SAM" id="Phobius"/>
    </source>
</evidence>
<dbReference type="SUPFAM" id="SSF103473">
    <property type="entry name" value="MFS general substrate transporter"/>
    <property type="match status" value="1"/>
</dbReference>
<evidence type="ECO:0000313" key="10">
    <source>
        <dbReference type="Proteomes" id="UP001596282"/>
    </source>
</evidence>
<evidence type="ECO:0000256" key="4">
    <source>
        <dbReference type="ARBA" id="ARBA00022692"/>
    </source>
</evidence>
<accession>A0ABW1RXD4</accession>
<feature type="transmembrane region" description="Helical" evidence="7">
    <location>
        <begin position="360"/>
        <end position="382"/>
    </location>
</feature>
<feature type="transmembrane region" description="Helical" evidence="7">
    <location>
        <begin position="332"/>
        <end position="354"/>
    </location>
</feature>
<feature type="domain" description="Major facilitator superfamily (MFS) profile" evidence="8">
    <location>
        <begin position="14"/>
        <end position="464"/>
    </location>
</feature>
<evidence type="ECO:0000256" key="6">
    <source>
        <dbReference type="ARBA" id="ARBA00023136"/>
    </source>
</evidence>
<feature type="transmembrane region" description="Helical" evidence="7">
    <location>
        <begin position="200"/>
        <end position="220"/>
    </location>
</feature>
<evidence type="ECO:0000313" key="9">
    <source>
        <dbReference type="EMBL" id="MFC6180171.1"/>
    </source>
</evidence>
<dbReference type="Pfam" id="PF07690">
    <property type="entry name" value="MFS_1"/>
    <property type="match status" value="1"/>
</dbReference>
<feature type="transmembrane region" description="Helical" evidence="7">
    <location>
        <begin position="105"/>
        <end position="126"/>
    </location>
</feature>
<feature type="transmembrane region" description="Helical" evidence="7">
    <location>
        <begin position="12"/>
        <end position="29"/>
    </location>
</feature>
<feature type="transmembrane region" description="Helical" evidence="7">
    <location>
        <begin position="49"/>
        <end position="72"/>
    </location>
</feature>
<keyword evidence="2" id="KW-0813">Transport</keyword>
<feature type="transmembrane region" description="Helical" evidence="7">
    <location>
        <begin position="79"/>
        <end position="99"/>
    </location>
</feature>
<keyword evidence="6 7" id="KW-0472">Membrane</keyword>
<keyword evidence="4 7" id="KW-0812">Transmembrane</keyword>
<keyword evidence="10" id="KW-1185">Reference proteome</keyword>
<feature type="transmembrane region" description="Helical" evidence="7">
    <location>
        <begin position="167"/>
        <end position="188"/>
    </location>
</feature>
<feature type="transmembrane region" description="Helical" evidence="7">
    <location>
        <begin position="273"/>
        <end position="295"/>
    </location>
</feature>
<keyword evidence="5 7" id="KW-1133">Transmembrane helix</keyword>
<protein>
    <submittedName>
        <fullName evidence="9">MDR family MFS transporter</fullName>
    </submittedName>
</protein>
<dbReference type="InterPro" id="IPR036259">
    <property type="entry name" value="MFS_trans_sf"/>
</dbReference>
<dbReference type="CDD" id="cd17503">
    <property type="entry name" value="MFS_LmrB_MDR_like"/>
    <property type="match status" value="1"/>
</dbReference>
<dbReference type="InterPro" id="IPR004638">
    <property type="entry name" value="EmrB-like"/>
</dbReference>
<sequence>MESQSTTKTNFVKVALVLVIGALAPMLDTTMTNVAINTIMHDLSSTVDLVQWVTTSYILALGIVVPIAGWAAERFSGKSLYLGAIIVFVLGSCVSGVATTIDLLIVGRIIQGAAAGVIISLITTLIVKAAGGQNLGSLMSVVSLPAVLAPILGPTIGGVIIKTLNWHWIFYINVPIGVLSLILLWWLMPAFKPAPSKKPLDWLSVGLLGGLFTAFILGITKLSTSGKFTTSNVYLPLLLGLGLLIAYCLYAWRCPNRALVSLKLFKFPSFSAASVLLLLSGLIVNGAMFLLPLYLQNIRGLSVIWSGIYLIAQGLGLLITRSQVGKWTDKIGARWVVLAAIAVAIIGTLPFAYFDATTPTWLILVVLFIRGIAQGGLTIPIMSDSYTGVPPELIAEATTASRMLQNIGGAFGTALLATWIQTQLNGVTMTATHLNNAYQGAFVVTVIVTIAAIIPAWFLSHKPAA</sequence>
<reference evidence="10" key="1">
    <citation type="journal article" date="2019" name="Int. J. Syst. Evol. Microbiol.">
        <title>The Global Catalogue of Microorganisms (GCM) 10K type strain sequencing project: providing services to taxonomists for standard genome sequencing and annotation.</title>
        <authorList>
            <consortium name="The Broad Institute Genomics Platform"/>
            <consortium name="The Broad Institute Genome Sequencing Center for Infectious Disease"/>
            <person name="Wu L."/>
            <person name="Ma J."/>
        </authorList>
    </citation>
    <scope>NUCLEOTIDE SEQUENCE [LARGE SCALE GENOMIC DNA]</scope>
    <source>
        <strain evidence="10">CCM 8933</strain>
    </source>
</reference>
<feature type="transmembrane region" description="Helical" evidence="7">
    <location>
        <begin position="301"/>
        <end position="320"/>
    </location>
</feature>
<organism evidence="9 10">
    <name type="scientific">Lactiplantibacillus daowaiensis</name>
    <dbReference type="NCBI Taxonomy" id="2559918"/>
    <lineage>
        <taxon>Bacteria</taxon>
        <taxon>Bacillati</taxon>
        <taxon>Bacillota</taxon>
        <taxon>Bacilli</taxon>
        <taxon>Lactobacillales</taxon>
        <taxon>Lactobacillaceae</taxon>
        <taxon>Lactiplantibacillus</taxon>
    </lineage>
</organism>